<feature type="region of interest" description="Disordered" evidence="1">
    <location>
        <begin position="74"/>
        <end position="94"/>
    </location>
</feature>
<keyword evidence="3" id="KW-1185">Reference proteome</keyword>
<proteinExistence type="predicted"/>
<gene>
    <name evidence="2" type="ORF">CCH79_00012671</name>
</gene>
<name>A0A315V4F6_GAMAF</name>
<accession>A0A315V4F6</accession>
<reference evidence="2 3" key="1">
    <citation type="journal article" date="2018" name="G3 (Bethesda)">
        <title>A High-Quality Reference Genome for the Invasive Mosquitofish Gambusia affinis Using a Chicago Library.</title>
        <authorList>
            <person name="Hoffberg S.L."/>
            <person name="Troendle N.J."/>
            <person name="Glenn T.C."/>
            <person name="Mahmud O."/>
            <person name="Louha S."/>
            <person name="Chalopin D."/>
            <person name="Bennetzen J.L."/>
            <person name="Mauricio R."/>
        </authorList>
    </citation>
    <scope>NUCLEOTIDE SEQUENCE [LARGE SCALE GENOMIC DNA]</scope>
    <source>
        <strain evidence="2">NE01/NJP1002.9</strain>
        <tissue evidence="2">Muscle</tissue>
    </source>
</reference>
<comment type="caution">
    <text evidence="2">The sequence shown here is derived from an EMBL/GenBank/DDBJ whole genome shotgun (WGS) entry which is preliminary data.</text>
</comment>
<protein>
    <submittedName>
        <fullName evidence="2">Uncharacterized protein</fullName>
    </submittedName>
</protein>
<dbReference type="EMBL" id="NHOQ01002459">
    <property type="protein sequence ID" value="PWA16874.1"/>
    <property type="molecule type" value="Genomic_DNA"/>
</dbReference>
<dbReference type="AlphaFoldDB" id="A0A315V4F6"/>
<sequence>MTASFAVLGAELHLRRFSFNFVLIAFLLRFDQRERKRAGFRETAFQRVGSAEFVLGDDVEAAAEGGQIIRDEVKNKMEKGEGPPPDIADIAAPPYPDPPLDSSVVINQPTPVYQPVNQPHAQQYQQPVDQQYPQPHAQQYQQPKSSITFKSPNLTNNFSGIPPCSTQALILSLALDKLGVTVYFCFFNERNQKNQWTYLIFYALQSYLFYFFDR</sequence>
<evidence type="ECO:0000256" key="1">
    <source>
        <dbReference type="SAM" id="MobiDB-lite"/>
    </source>
</evidence>
<organism evidence="2 3">
    <name type="scientific">Gambusia affinis</name>
    <name type="common">Western mosquitofish</name>
    <name type="synonym">Heterandria affinis</name>
    <dbReference type="NCBI Taxonomy" id="33528"/>
    <lineage>
        <taxon>Eukaryota</taxon>
        <taxon>Metazoa</taxon>
        <taxon>Chordata</taxon>
        <taxon>Craniata</taxon>
        <taxon>Vertebrata</taxon>
        <taxon>Euteleostomi</taxon>
        <taxon>Actinopterygii</taxon>
        <taxon>Neopterygii</taxon>
        <taxon>Teleostei</taxon>
        <taxon>Neoteleostei</taxon>
        <taxon>Acanthomorphata</taxon>
        <taxon>Ovalentaria</taxon>
        <taxon>Atherinomorphae</taxon>
        <taxon>Cyprinodontiformes</taxon>
        <taxon>Poeciliidae</taxon>
        <taxon>Poeciliinae</taxon>
        <taxon>Gambusia</taxon>
    </lineage>
</organism>
<evidence type="ECO:0000313" key="2">
    <source>
        <dbReference type="EMBL" id="PWA16874.1"/>
    </source>
</evidence>
<evidence type="ECO:0000313" key="3">
    <source>
        <dbReference type="Proteomes" id="UP000250572"/>
    </source>
</evidence>
<dbReference type="Proteomes" id="UP000250572">
    <property type="component" value="Unassembled WGS sequence"/>
</dbReference>